<protein>
    <recommendedName>
        <fullName evidence="2">phosphoribosylaminoimidazolesuccinocarboxamide synthase</fullName>
        <ecNumber evidence="2">6.3.2.6</ecNumber>
    </recommendedName>
</protein>
<gene>
    <name evidence="8" type="ORF">S01H4_42028</name>
</gene>
<dbReference type="SUPFAM" id="SSF56104">
    <property type="entry name" value="SAICAR synthase-like"/>
    <property type="match status" value="1"/>
</dbReference>
<comment type="caution">
    <text evidence="8">The sequence shown here is derived from an EMBL/GenBank/DDBJ whole genome shotgun (WGS) entry which is preliminary data.</text>
</comment>
<proteinExistence type="predicted"/>
<dbReference type="PANTHER" id="PTHR43700:SF1">
    <property type="entry name" value="PHOSPHORIBOSYLAMINOIMIDAZOLE-SUCCINOCARBOXAMIDE SYNTHASE"/>
    <property type="match status" value="1"/>
</dbReference>
<dbReference type="GO" id="GO:0004639">
    <property type="term" value="F:phosphoribosylaminoimidazolesuccinocarboxamide synthase activity"/>
    <property type="evidence" value="ECO:0007669"/>
    <property type="project" value="UniProtKB-EC"/>
</dbReference>
<dbReference type="EC" id="6.3.2.6" evidence="2"/>
<feature type="domain" description="SAICAR synthetase/ADE2 N-terminal" evidence="7">
    <location>
        <begin position="28"/>
        <end position="119"/>
    </location>
</feature>
<evidence type="ECO:0000256" key="3">
    <source>
        <dbReference type="ARBA" id="ARBA00022598"/>
    </source>
</evidence>
<keyword evidence="6" id="KW-0067">ATP-binding</keyword>
<accession>X1D5I4</accession>
<name>X1D5I4_9ZZZZ</name>
<evidence type="ECO:0000256" key="4">
    <source>
        <dbReference type="ARBA" id="ARBA00022741"/>
    </source>
</evidence>
<evidence type="ECO:0000256" key="6">
    <source>
        <dbReference type="ARBA" id="ARBA00022840"/>
    </source>
</evidence>
<dbReference type="InterPro" id="IPR028923">
    <property type="entry name" value="SAICAR_synt/ADE2_N"/>
</dbReference>
<dbReference type="GO" id="GO:0006189">
    <property type="term" value="P:'de novo' IMP biosynthetic process"/>
    <property type="evidence" value="ECO:0007669"/>
    <property type="project" value="UniProtKB-UniPathway"/>
</dbReference>
<dbReference type="UniPathway" id="UPA00074">
    <property type="reaction ID" value="UER00131"/>
</dbReference>
<dbReference type="InterPro" id="IPR018236">
    <property type="entry name" value="SAICAR_synthetase_CS"/>
</dbReference>
<sequence>MTSTELDDIIKSQFDKTLDSTNFESLGKLYKGKVRDNYIKNDVRIIIASDRLSAFDRVITTIPFKGQMLNQVSSFWFEKTKNLVKNHIIDVPDPNVSVVHQCEMIPVEMVVRAYITGSA</sequence>
<evidence type="ECO:0000256" key="1">
    <source>
        <dbReference type="ARBA" id="ARBA00004672"/>
    </source>
</evidence>
<evidence type="ECO:0000313" key="8">
    <source>
        <dbReference type="EMBL" id="GAH03530.1"/>
    </source>
</evidence>
<comment type="pathway">
    <text evidence="1">Purine metabolism; IMP biosynthesis via de novo pathway; 5-amino-1-(5-phospho-D-ribosyl)imidazole-4-carboxamide from 5-amino-1-(5-phospho-D-ribosyl)imidazole-4-carboxylate: step 1/2.</text>
</comment>
<keyword evidence="4" id="KW-0547">Nucleotide-binding</keyword>
<dbReference type="AlphaFoldDB" id="X1D5I4"/>
<evidence type="ECO:0000259" key="7">
    <source>
        <dbReference type="Pfam" id="PF01259"/>
    </source>
</evidence>
<dbReference type="PANTHER" id="PTHR43700">
    <property type="entry name" value="PHOSPHORIBOSYLAMINOIMIDAZOLE-SUCCINOCARBOXAMIDE SYNTHASE"/>
    <property type="match status" value="1"/>
</dbReference>
<dbReference type="Gene3D" id="3.30.200.20">
    <property type="entry name" value="Phosphorylase Kinase, domain 1"/>
    <property type="match status" value="1"/>
</dbReference>
<dbReference type="Pfam" id="PF01259">
    <property type="entry name" value="SAICAR_synt"/>
    <property type="match status" value="1"/>
</dbReference>
<organism evidence="8">
    <name type="scientific">marine sediment metagenome</name>
    <dbReference type="NCBI Taxonomy" id="412755"/>
    <lineage>
        <taxon>unclassified sequences</taxon>
        <taxon>metagenomes</taxon>
        <taxon>ecological metagenomes</taxon>
    </lineage>
</organism>
<keyword evidence="3" id="KW-0436">Ligase</keyword>
<reference evidence="8" key="1">
    <citation type="journal article" date="2014" name="Front. Microbiol.">
        <title>High frequency of phylogenetically diverse reductive dehalogenase-homologous genes in deep subseafloor sedimentary metagenomes.</title>
        <authorList>
            <person name="Kawai M."/>
            <person name="Futagami T."/>
            <person name="Toyoda A."/>
            <person name="Takaki Y."/>
            <person name="Nishi S."/>
            <person name="Hori S."/>
            <person name="Arai W."/>
            <person name="Tsubouchi T."/>
            <person name="Morono Y."/>
            <person name="Uchiyama I."/>
            <person name="Ito T."/>
            <person name="Fujiyama A."/>
            <person name="Inagaki F."/>
            <person name="Takami H."/>
        </authorList>
    </citation>
    <scope>NUCLEOTIDE SEQUENCE</scope>
    <source>
        <strain evidence="8">Expedition CK06-06</strain>
    </source>
</reference>
<dbReference type="PROSITE" id="PS01057">
    <property type="entry name" value="SAICAR_SYNTHETASE_1"/>
    <property type="match status" value="1"/>
</dbReference>
<feature type="non-terminal residue" evidence="8">
    <location>
        <position position="119"/>
    </location>
</feature>
<evidence type="ECO:0000256" key="2">
    <source>
        <dbReference type="ARBA" id="ARBA00012217"/>
    </source>
</evidence>
<dbReference type="EMBL" id="BART01023037">
    <property type="protein sequence ID" value="GAH03530.1"/>
    <property type="molecule type" value="Genomic_DNA"/>
</dbReference>
<dbReference type="GO" id="GO:0005737">
    <property type="term" value="C:cytoplasm"/>
    <property type="evidence" value="ECO:0007669"/>
    <property type="project" value="TreeGrafter"/>
</dbReference>
<dbReference type="GO" id="GO:0005524">
    <property type="term" value="F:ATP binding"/>
    <property type="evidence" value="ECO:0007669"/>
    <property type="project" value="UniProtKB-KW"/>
</dbReference>
<keyword evidence="5" id="KW-0658">Purine biosynthesis</keyword>
<evidence type="ECO:0000256" key="5">
    <source>
        <dbReference type="ARBA" id="ARBA00022755"/>
    </source>
</evidence>